<feature type="transmembrane region" description="Helical" evidence="6">
    <location>
        <begin position="21"/>
        <end position="41"/>
    </location>
</feature>
<dbReference type="GO" id="GO:0055085">
    <property type="term" value="P:transmembrane transport"/>
    <property type="evidence" value="ECO:0007669"/>
    <property type="project" value="UniProtKB-UniRule"/>
</dbReference>
<feature type="compositionally biased region" description="Basic and acidic residues" evidence="7">
    <location>
        <begin position="505"/>
        <end position="524"/>
    </location>
</feature>
<feature type="transmembrane region" description="Helical" evidence="6">
    <location>
        <begin position="605"/>
        <end position="627"/>
    </location>
</feature>
<name>A0A5K7X0U5_9BACL</name>
<evidence type="ECO:0000256" key="4">
    <source>
        <dbReference type="ARBA" id="ARBA00022989"/>
    </source>
</evidence>
<feature type="domain" description="ABC3 transporter permease C-terminal" evidence="8">
    <location>
        <begin position="61"/>
        <end position="178"/>
    </location>
</feature>
<dbReference type="InterPro" id="IPR003838">
    <property type="entry name" value="ABC3_permease_C"/>
</dbReference>
<evidence type="ECO:0000256" key="7">
    <source>
        <dbReference type="SAM" id="MobiDB-lite"/>
    </source>
</evidence>
<reference evidence="9 10" key="1">
    <citation type="submission" date="2019-09" db="EMBL/GenBank/DDBJ databases">
        <title>Complete genome sequence of Sporolactobacillus terrae 70-3.</title>
        <authorList>
            <person name="Tanaka N."/>
            <person name="Shiwa Y."/>
            <person name="Fujita N."/>
            <person name="Tanasupawat S."/>
        </authorList>
    </citation>
    <scope>NUCLEOTIDE SEQUENCE [LARGE SCALE GENOMIC DNA]</scope>
    <source>
        <strain evidence="9 10">70-3</strain>
    </source>
</reference>
<keyword evidence="4 6" id="KW-1133">Transmembrane helix</keyword>
<dbReference type="Pfam" id="PF02687">
    <property type="entry name" value="FtsX"/>
    <property type="match status" value="1"/>
</dbReference>
<dbReference type="InterPro" id="IPR027022">
    <property type="entry name" value="ABC_permease_BceB-typ"/>
</dbReference>
<evidence type="ECO:0000256" key="2">
    <source>
        <dbReference type="ARBA" id="ARBA00022475"/>
    </source>
</evidence>
<comment type="similarity">
    <text evidence="6">Belongs to the ABC-4 integral membrane protein family.</text>
</comment>
<dbReference type="AlphaFoldDB" id="A0A5K7X0U5"/>
<proteinExistence type="inferred from homology"/>
<dbReference type="EMBL" id="AP021853">
    <property type="protein sequence ID" value="BBN99594.1"/>
    <property type="molecule type" value="Genomic_DNA"/>
</dbReference>
<gene>
    <name evidence="9" type="primary">ysaB</name>
    <name evidence="9" type="ORF">St703_22990</name>
</gene>
<keyword evidence="6" id="KW-0813">Transport</keyword>
<dbReference type="PANTHER" id="PTHR46795:SF3">
    <property type="entry name" value="ABC TRANSPORTER PERMEASE"/>
    <property type="match status" value="1"/>
</dbReference>
<organism evidence="9 10">
    <name type="scientific">Sporolactobacillus terrae</name>
    <dbReference type="NCBI Taxonomy" id="269673"/>
    <lineage>
        <taxon>Bacteria</taxon>
        <taxon>Bacillati</taxon>
        <taxon>Bacillota</taxon>
        <taxon>Bacilli</taxon>
        <taxon>Bacillales</taxon>
        <taxon>Sporolactobacillaceae</taxon>
        <taxon>Sporolactobacillus</taxon>
    </lineage>
</organism>
<evidence type="ECO:0000313" key="10">
    <source>
        <dbReference type="Proteomes" id="UP000326951"/>
    </source>
</evidence>
<feature type="transmembrane region" description="Helical" evidence="6">
    <location>
        <begin position="150"/>
        <end position="174"/>
    </location>
</feature>
<feature type="transmembrane region" description="Helical" evidence="6">
    <location>
        <begin position="543"/>
        <end position="571"/>
    </location>
</feature>
<keyword evidence="2 6" id="KW-1003">Cell membrane</keyword>
<comment type="subcellular location">
    <subcellularLocation>
        <location evidence="1 6">Cell membrane</location>
        <topology evidence="1 6">Multi-pass membrane protein</topology>
    </subcellularLocation>
</comment>
<keyword evidence="3 6" id="KW-0812">Transmembrane</keyword>
<evidence type="ECO:0000259" key="8">
    <source>
        <dbReference type="Pfam" id="PF02687"/>
    </source>
</evidence>
<feature type="transmembrane region" description="Helical" evidence="6">
    <location>
        <begin position="280"/>
        <end position="304"/>
    </location>
</feature>
<feature type="transmembrane region" description="Helical" evidence="6">
    <location>
        <begin position="53"/>
        <end position="76"/>
    </location>
</feature>
<accession>A0A5K7X0U5</accession>
<evidence type="ECO:0000256" key="6">
    <source>
        <dbReference type="PIRNR" id="PIRNR018968"/>
    </source>
</evidence>
<feature type="transmembrane region" description="Helical" evidence="6">
    <location>
        <begin position="195"/>
        <end position="215"/>
    </location>
</feature>
<evidence type="ECO:0000256" key="5">
    <source>
        <dbReference type="ARBA" id="ARBA00023136"/>
    </source>
</evidence>
<protein>
    <submittedName>
        <fullName evidence="9">ABC transporter permease</fullName>
    </submittedName>
</protein>
<dbReference type="GO" id="GO:0005886">
    <property type="term" value="C:plasma membrane"/>
    <property type="evidence" value="ECO:0007669"/>
    <property type="project" value="UniProtKB-SubCell"/>
</dbReference>
<feature type="transmembrane region" description="Helical" evidence="6">
    <location>
        <begin position="227"/>
        <end position="250"/>
    </location>
</feature>
<evidence type="ECO:0000256" key="1">
    <source>
        <dbReference type="ARBA" id="ARBA00004651"/>
    </source>
</evidence>
<dbReference type="InterPro" id="IPR052536">
    <property type="entry name" value="ABC-4_Integral_Memb_Prot"/>
</dbReference>
<dbReference type="PANTHER" id="PTHR46795">
    <property type="entry name" value="ABC TRANSPORTER PERMEASE-RELATED-RELATED"/>
    <property type="match status" value="1"/>
</dbReference>
<feature type="region of interest" description="Disordered" evidence="7">
    <location>
        <begin position="501"/>
        <end position="524"/>
    </location>
</feature>
<evidence type="ECO:0000313" key="9">
    <source>
        <dbReference type="EMBL" id="BBN99594.1"/>
    </source>
</evidence>
<evidence type="ECO:0000256" key="3">
    <source>
        <dbReference type="ARBA" id="ARBA00022692"/>
    </source>
</evidence>
<feature type="transmembrane region" description="Helical" evidence="6">
    <location>
        <begin position="639"/>
        <end position="660"/>
    </location>
</feature>
<feature type="transmembrane region" description="Helical" evidence="6">
    <location>
        <begin position="105"/>
        <end position="138"/>
    </location>
</feature>
<sequence>MFYVKLAGRNIHQSMSNFLPFALSSVVMFLMNLMIATILLSPSLKKLQRWENFAMLLSLGLIVLTIFATIFMIYSYRFLLKRRTKEFGLYNILGLKKRQIVRISILELLMMFLVTVVAGTILGIVLAKFLYLILINLVGENYFDLQWSPLAVGIVTVLFACIYLLLMIISSFSIRRQSSLELLKNANKGEKEPKSRGILALLGLVSLGIGYYLAVTVASPLDALTKFFIAVLFVIFGTLLFYMSFTIWLLKRQKKNKGYYYQPKHFITVSSMLYRMKQNAVGLANITILVTMTFVTLATTVGLFSSINGFLNDYFVRNTIININTTQQQSIELVDQVAEKNGIKLSNPVVYERSNSIVGALNNGKFENKQNLANLTAVNFMTAETYTTLTGNPVHLRGNEAIAFPAVGSLNENQVKFGNRTFKIKQKINGIRNFPSTSRMASNWLILIVNSKSQIQPVLDDATKAAGNHYPLGFDTTISADLTGKDAKKLQTTLSNYRVNGDAPIQRRDDSKTKIEQDDRGEEKTLAGMPPTFERYDDMHQQLISFAGGFLFIGLVLGFTFILGTALIIYYKQISEGEQDKRSFEILQEVGLSSDEVRQTIRSQVLLVFFMPIGVAIVHFGFAFIMIQKLISLFGTTRFGLLLLTSIGTIAVVAAIYYIIYKQTSHAYYRIVER</sequence>
<dbReference type="PIRSF" id="PIRSF018968">
    <property type="entry name" value="ABC_permease_BceB"/>
    <property type="match status" value="1"/>
</dbReference>
<keyword evidence="5 6" id="KW-0472">Membrane</keyword>
<dbReference type="Proteomes" id="UP000326951">
    <property type="component" value="Chromosome"/>
</dbReference>